<evidence type="ECO:0000256" key="3">
    <source>
        <dbReference type="PROSITE-ProRule" id="PRU00708"/>
    </source>
</evidence>
<accession>A0A7J6X821</accession>
<comment type="caution">
    <text evidence="4">The sequence shown here is derived from an EMBL/GenBank/DDBJ whole genome shotgun (WGS) entry which is preliminary data.</text>
</comment>
<dbReference type="InterPro" id="IPR002885">
    <property type="entry name" value="PPR_rpt"/>
</dbReference>
<dbReference type="InterPro" id="IPR050872">
    <property type="entry name" value="PPR_P_subfamily"/>
</dbReference>
<dbReference type="PROSITE" id="PS51375">
    <property type="entry name" value="PPR"/>
    <property type="match status" value="2"/>
</dbReference>
<dbReference type="NCBIfam" id="TIGR00756">
    <property type="entry name" value="PPR"/>
    <property type="match status" value="2"/>
</dbReference>
<organism evidence="4 5">
    <name type="scientific">Thalictrum thalictroides</name>
    <name type="common">Rue-anemone</name>
    <name type="synonym">Anemone thalictroides</name>
    <dbReference type="NCBI Taxonomy" id="46969"/>
    <lineage>
        <taxon>Eukaryota</taxon>
        <taxon>Viridiplantae</taxon>
        <taxon>Streptophyta</taxon>
        <taxon>Embryophyta</taxon>
        <taxon>Tracheophyta</taxon>
        <taxon>Spermatophyta</taxon>
        <taxon>Magnoliopsida</taxon>
        <taxon>Ranunculales</taxon>
        <taxon>Ranunculaceae</taxon>
        <taxon>Thalictroideae</taxon>
        <taxon>Thalictrum</taxon>
    </lineage>
</organism>
<evidence type="ECO:0000313" key="4">
    <source>
        <dbReference type="EMBL" id="KAF5204502.1"/>
    </source>
</evidence>
<dbReference type="EMBL" id="JABWDY010005351">
    <property type="protein sequence ID" value="KAF5204502.1"/>
    <property type="molecule type" value="Genomic_DNA"/>
</dbReference>
<dbReference type="PANTHER" id="PTHR46128:SF211">
    <property type="entry name" value="PENTACOTRIPEPTIDE-REPEAT REGION OF PRORP DOMAIN-CONTAINING PROTEIN"/>
    <property type="match status" value="1"/>
</dbReference>
<dbReference type="Gene3D" id="1.25.40.10">
    <property type="entry name" value="Tetratricopeptide repeat domain"/>
    <property type="match status" value="1"/>
</dbReference>
<name>A0A7J6X821_THATH</name>
<dbReference type="AlphaFoldDB" id="A0A7J6X821"/>
<proteinExistence type="inferred from homology"/>
<dbReference type="InterPro" id="IPR011990">
    <property type="entry name" value="TPR-like_helical_dom_sf"/>
</dbReference>
<keyword evidence="5" id="KW-1185">Reference proteome</keyword>
<dbReference type="Pfam" id="PF13041">
    <property type="entry name" value="PPR_2"/>
    <property type="match status" value="1"/>
</dbReference>
<evidence type="ECO:0000256" key="1">
    <source>
        <dbReference type="ARBA" id="ARBA00007626"/>
    </source>
</evidence>
<evidence type="ECO:0000313" key="5">
    <source>
        <dbReference type="Proteomes" id="UP000554482"/>
    </source>
</evidence>
<keyword evidence="2" id="KW-0677">Repeat</keyword>
<sequence length="109" mass="12398">MVGRSVKPDVVTYTCLIHGLCRFGRQKEAMSLFEKMLSQNIKPNVTTCSILVDFLSKQRRIKDAFQIVEMMSQTGMKPNVVTYNSLIHGLCVLGQGHASSWRKPRFIHL</sequence>
<dbReference type="PANTHER" id="PTHR46128">
    <property type="entry name" value="MITOCHONDRIAL GROUP I INTRON SPLICING FACTOR CCM1"/>
    <property type="match status" value="1"/>
</dbReference>
<feature type="repeat" description="PPR" evidence="3">
    <location>
        <begin position="44"/>
        <end position="78"/>
    </location>
</feature>
<feature type="repeat" description="PPR" evidence="3">
    <location>
        <begin position="9"/>
        <end position="43"/>
    </location>
</feature>
<evidence type="ECO:0000256" key="2">
    <source>
        <dbReference type="ARBA" id="ARBA00022737"/>
    </source>
</evidence>
<protein>
    <submittedName>
        <fullName evidence="4">Pentatricopeptide repeat-containing protein</fullName>
    </submittedName>
</protein>
<reference evidence="4 5" key="1">
    <citation type="submission" date="2020-06" db="EMBL/GenBank/DDBJ databases">
        <title>Transcriptomic and genomic resources for Thalictrum thalictroides and T. hernandezii: Facilitating candidate gene discovery in an emerging model plant lineage.</title>
        <authorList>
            <person name="Arias T."/>
            <person name="Riano-Pachon D.M."/>
            <person name="Di Stilio V.S."/>
        </authorList>
    </citation>
    <scope>NUCLEOTIDE SEQUENCE [LARGE SCALE GENOMIC DNA]</scope>
    <source>
        <strain evidence="5">cv. WT478/WT964</strain>
        <tissue evidence="4">Leaves</tissue>
    </source>
</reference>
<dbReference type="Proteomes" id="UP000554482">
    <property type="component" value="Unassembled WGS sequence"/>
</dbReference>
<dbReference type="Pfam" id="PF12854">
    <property type="entry name" value="PPR_1"/>
    <property type="match status" value="1"/>
</dbReference>
<comment type="similarity">
    <text evidence="1">Belongs to the PPR family. P subfamily.</text>
</comment>
<gene>
    <name evidence="4" type="ORF">FRX31_005922</name>
</gene>
<dbReference type="OrthoDB" id="185373at2759"/>